<organism evidence="2 3">
    <name type="scientific">Haloarcula nitratireducens</name>
    <dbReference type="NCBI Taxonomy" id="2487749"/>
    <lineage>
        <taxon>Archaea</taxon>
        <taxon>Methanobacteriati</taxon>
        <taxon>Methanobacteriota</taxon>
        <taxon>Stenosarchaea group</taxon>
        <taxon>Halobacteria</taxon>
        <taxon>Halobacteriales</taxon>
        <taxon>Haloarculaceae</taxon>
        <taxon>Haloarcula</taxon>
    </lineage>
</organism>
<keyword evidence="3" id="KW-1185">Reference proteome</keyword>
<dbReference type="AlphaFoldDB" id="A0AAW4PJN7"/>
<evidence type="ECO:0000256" key="1">
    <source>
        <dbReference type="SAM" id="MobiDB-lite"/>
    </source>
</evidence>
<dbReference type="EMBL" id="RKLT01000028">
    <property type="protein sequence ID" value="MBX0297783.1"/>
    <property type="molecule type" value="Genomic_DNA"/>
</dbReference>
<reference evidence="2 3" key="1">
    <citation type="submission" date="2021-06" db="EMBL/GenBank/DDBJ databases">
        <title>Halomicroarcula sp. a new haloarchaeum isolated from saline soil.</title>
        <authorList>
            <person name="Duran-Viseras A."/>
            <person name="Sanchez-Porro C."/>
            <person name="Ventosa A."/>
        </authorList>
    </citation>
    <scope>NUCLEOTIDE SEQUENCE [LARGE SCALE GENOMIC DNA]</scope>
    <source>
        <strain evidence="2 3">F27</strain>
    </source>
</reference>
<evidence type="ECO:0000313" key="3">
    <source>
        <dbReference type="Proteomes" id="UP001430455"/>
    </source>
</evidence>
<gene>
    <name evidence="2" type="ORF">EGH23_23220</name>
</gene>
<name>A0AAW4PJN7_9EURY</name>
<evidence type="ECO:0000313" key="2">
    <source>
        <dbReference type="EMBL" id="MBX0297783.1"/>
    </source>
</evidence>
<dbReference type="Pfam" id="PF11213">
    <property type="entry name" value="DUF3006"/>
    <property type="match status" value="1"/>
</dbReference>
<protein>
    <submittedName>
        <fullName evidence="2">DUF3006 domain-containing protein</fullName>
    </submittedName>
</protein>
<dbReference type="Proteomes" id="UP001430455">
    <property type="component" value="Unassembled WGS sequence"/>
</dbReference>
<comment type="caution">
    <text evidence="2">The sequence shown here is derived from an EMBL/GenBank/DDBJ whole genome shotgun (WGS) entry which is preliminary data.</text>
</comment>
<dbReference type="RefSeq" id="WP_220582368.1">
    <property type="nucleotide sequence ID" value="NZ_RKLT01000028.1"/>
</dbReference>
<feature type="compositionally biased region" description="Basic and acidic residues" evidence="1">
    <location>
        <begin position="68"/>
        <end position="93"/>
    </location>
</feature>
<proteinExistence type="predicted"/>
<accession>A0AAW4PJN7</accession>
<feature type="region of interest" description="Disordered" evidence="1">
    <location>
        <begin position="54"/>
        <end position="93"/>
    </location>
</feature>
<sequence>MIPDGTYTAVVDRIEDELATLEVQGDDERYSLVIDETTLPADARHADAIVELEMDDGEPVETVYQEQETTRRKDESQSRFDRLSKRLSDDDEE</sequence>
<dbReference type="InterPro" id="IPR021377">
    <property type="entry name" value="DUF3006"/>
</dbReference>